<gene>
    <name evidence="1" type="ORF">CPter91_4086</name>
</gene>
<accession>A0A127Q8T6</accession>
<dbReference type="EMBL" id="CP013234">
    <property type="protein sequence ID" value="AMP06406.1"/>
    <property type="molecule type" value="Genomic_DNA"/>
</dbReference>
<dbReference type="AlphaFoldDB" id="A0A127Q8T6"/>
<reference evidence="1 2" key="1">
    <citation type="submission" date="2015-11" db="EMBL/GenBank/DDBJ databases">
        <title>Exploring the genomic traits of fungus-feeding bacterial genus Collimonas.</title>
        <authorList>
            <person name="Song C."/>
            <person name="Schmidt R."/>
            <person name="de Jager V."/>
            <person name="Krzyzanowska D."/>
            <person name="Jongedijk E."/>
            <person name="Cankar K."/>
            <person name="Beekwilder J."/>
            <person name="van Veen A."/>
            <person name="de Boer W."/>
            <person name="van Veen J.A."/>
            <person name="Garbeva P."/>
        </authorList>
    </citation>
    <scope>NUCLEOTIDE SEQUENCE [LARGE SCALE GENOMIC DNA]</scope>
    <source>
        <strain evidence="1 2">Ter91</strain>
    </source>
</reference>
<proteinExistence type="predicted"/>
<dbReference type="PATRIC" id="fig|279113.9.peg.4055"/>
<evidence type="ECO:0000313" key="2">
    <source>
        <dbReference type="Proteomes" id="UP000074561"/>
    </source>
</evidence>
<dbReference type="KEGG" id="cpra:CPter91_4086"/>
<name>A0A127Q8T6_9BURK</name>
<dbReference type="Proteomes" id="UP000074561">
    <property type="component" value="Chromosome"/>
</dbReference>
<sequence>MDGSPLVIEYSENDCCIGCIPPSAKREGTEFRWQSYLSFFAIGNDMDYLL</sequence>
<protein>
    <submittedName>
        <fullName evidence="1">Uncharacterized protein</fullName>
    </submittedName>
</protein>
<evidence type="ECO:0000313" key="1">
    <source>
        <dbReference type="EMBL" id="AMP06406.1"/>
    </source>
</evidence>
<organism evidence="1 2">
    <name type="scientific">Collimonas pratensis</name>
    <dbReference type="NCBI Taxonomy" id="279113"/>
    <lineage>
        <taxon>Bacteria</taxon>
        <taxon>Pseudomonadati</taxon>
        <taxon>Pseudomonadota</taxon>
        <taxon>Betaproteobacteria</taxon>
        <taxon>Burkholderiales</taxon>
        <taxon>Oxalobacteraceae</taxon>
        <taxon>Collimonas</taxon>
    </lineage>
</organism>